<accession>A8R920</accession>
<dbReference type="Proteomes" id="UP000004090">
    <property type="component" value="Unassembled WGS sequence"/>
</dbReference>
<reference evidence="1 2" key="2">
    <citation type="submission" date="2007-09" db="EMBL/GenBank/DDBJ databases">
        <authorList>
            <person name="Fulton L."/>
            <person name="Clifton S."/>
            <person name="Fulton B."/>
            <person name="Xu J."/>
            <person name="Minx P."/>
            <person name="Pepin K.H."/>
            <person name="Johnson M."/>
            <person name="Thiruvilangam P."/>
            <person name="Bhonagiri V."/>
            <person name="Nash W.E."/>
            <person name="Mardis E.R."/>
            <person name="Wilson R.K."/>
        </authorList>
    </citation>
    <scope>NUCLEOTIDE SEQUENCE [LARGE SCALE GENOMIC DNA]</scope>
    <source>
        <strain evidence="1 2">DSM 3991</strain>
    </source>
</reference>
<name>A8R920_9FIRM</name>
<protein>
    <submittedName>
        <fullName evidence="1">Uncharacterized protein</fullName>
    </submittedName>
</protein>
<evidence type="ECO:0000313" key="2">
    <source>
        <dbReference type="Proteomes" id="UP000004090"/>
    </source>
</evidence>
<evidence type="ECO:0000313" key="1">
    <source>
        <dbReference type="EMBL" id="EDP11901.1"/>
    </source>
</evidence>
<comment type="caution">
    <text evidence="1">The sequence shown here is derived from an EMBL/GenBank/DDBJ whole genome shotgun (WGS) entry which is preliminary data.</text>
</comment>
<dbReference type="AlphaFoldDB" id="A8R920"/>
<sequence>MNKTRSFFFGNTLKIIFFKYRIYVKKADQE</sequence>
<proteinExistence type="predicted"/>
<reference evidence="1 2" key="1">
    <citation type="submission" date="2007-09" db="EMBL/GenBank/DDBJ databases">
        <title>Draft genome sequence of Eubacterium dolichum (DSM 3991).</title>
        <authorList>
            <person name="Sudarsanam P."/>
            <person name="Ley R."/>
            <person name="Guruge J."/>
            <person name="Turnbaugh P.J."/>
            <person name="Mahowald M."/>
            <person name="Liep D."/>
            <person name="Gordon J."/>
        </authorList>
    </citation>
    <scope>NUCLEOTIDE SEQUENCE [LARGE SCALE GENOMIC DNA]</scope>
    <source>
        <strain evidence="1 2">DSM 3991</strain>
    </source>
</reference>
<dbReference type="HOGENOM" id="CLU_3403595_0_0_9"/>
<dbReference type="EMBL" id="ABAW02000017">
    <property type="protein sequence ID" value="EDP11901.1"/>
    <property type="molecule type" value="Genomic_DNA"/>
</dbReference>
<organism evidence="1 2">
    <name type="scientific">Amedibacillus dolichus DSM 3991</name>
    <dbReference type="NCBI Taxonomy" id="428127"/>
    <lineage>
        <taxon>Bacteria</taxon>
        <taxon>Bacillati</taxon>
        <taxon>Bacillota</taxon>
        <taxon>Erysipelotrichia</taxon>
        <taxon>Erysipelotrichales</taxon>
        <taxon>Erysipelotrichaceae</taxon>
        <taxon>Amedibacillus</taxon>
    </lineage>
</organism>
<gene>
    <name evidence="1" type="ORF">EUBDOL_00458</name>
</gene>